<dbReference type="EMBL" id="JADCNL010000007">
    <property type="protein sequence ID" value="KAG0473378.1"/>
    <property type="molecule type" value="Genomic_DNA"/>
</dbReference>
<feature type="region of interest" description="Disordered" evidence="1">
    <location>
        <begin position="39"/>
        <end position="58"/>
    </location>
</feature>
<proteinExistence type="predicted"/>
<organism evidence="2 3">
    <name type="scientific">Vanilla planifolia</name>
    <name type="common">Vanilla</name>
    <dbReference type="NCBI Taxonomy" id="51239"/>
    <lineage>
        <taxon>Eukaryota</taxon>
        <taxon>Viridiplantae</taxon>
        <taxon>Streptophyta</taxon>
        <taxon>Embryophyta</taxon>
        <taxon>Tracheophyta</taxon>
        <taxon>Spermatophyta</taxon>
        <taxon>Magnoliopsida</taxon>
        <taxon>Liliopsida</taxon>
        <taxon>Asparagales</taxon>
        <taxon>Orchidaceae</taxon>
        <taxon>Vanilloideae</taxon>
        <taxon>Vanilleae</taxon>
        <taxon>Vanilla</taxon>
    </lineage>
</organism>
<evidence type="ECO:0000313" key="2">
    <source>
        <dbReference type="EMBL" id="KAG0473378.1"/>
    </source>
</evidence>
<sequence length="109" mass="11551">MSTRLGHLVSRRRLLFCPSPEGYAKEGYPPPGYPFTGYVPPGYPPPEDCPSPGLSSSRDLSTSLRLQFAPGISAALRALAAPLSPKNGLSSVAAAEERGSPSRKHGQFL</sequence>
<keyword evidence="3" id="KW-1185">Reference proteome</keyword>
<name>A0A835UTH6_VANPL</name>
<gene>
    <name evidence="2" type="ORF">HPP92_015235</name>
</gene>
<evidence type="ECO:0000256" key="1">
    <source>
        <dbReference type="SAM" id="MobiDB-lite"/>
    </source>
</evidence>
<dbReference type="AlphaFoldDB" id="A0A835UTH6"/>
<dbReference type="OrthoDB" id="1750003at2759"/>
<protein>
    <submittedName>
        <fullName evidence="2">Uncharacterized protein</fullName>
    </submittedName>
</protein>
<dbReference type="Proteomes" id="UP000636800">
    <property type="component" value="Chromosome 7"/>
</dbReference>
<feature type="region of interest" description="Disordered" evidence="1">
    <location>
        <begin position="87"/>
        <end position="109"/>
    </location>
</feature>
<accession>A0A835UTH6</accession>
<evidence type="ECO:0000313" key="3">
    <source>
        <dbReference type="Proteomes" id="UP000636800"/>
    </source>
</evidence>
<reference evidence="2 3" key="1">
    <citation type="journal article" date="2020" name="Nat. Food">
        <title>A phased Vanilla planifolia genome enables genetic improvement of flavour and production.</title>
        <authorList>
            <person name="Hasing T."/>
            <person name="Tang H."/>
            <person name="Brym M."/>
            <person name="Khazi F."/>
            <person name="Huang T."/>
            <person name="Chambers A.H."/>
        </authorList>
    </citation>
    <scope>NUCLEOTIDE SEQUENCE [LARGE SCALE GENOMIC DNA]</scope>
    <source>
        <tissue evidence="2">Leaf</tissue>
    </source>
</reference>
<comment type="caution">
    <text evidence="2">The sequence shown here is derived from an EMBL/GenBank/DDBJ whole genome shotgun (WGS) entry which is preliminary data.</text>
</comment>